<dbReference type="AlphaFoldDB" id="A0A1K0FXS9"/>
<dbReference type="Proteomes" id="UP000182486">
    <property type="component" value="Unassembled WGS sequence"/>
</dbReference>
<proteinExistence type="predicted"/>
<reference evidence="1 2" key="1">
    <citation type="submission" date="2016-09" db="EMBL/GenBank/DDBJ databases">
        <title>Couchioplanes caeruleus draft genome sequence.</title>
        <authorList>
            <person name="Sheehan J."/>
            <person name="Caffrey P."/>
        </authorList>
    </citation>
    <scope>NUCLEOTIDE SEQUENCE [LARGE SCALE GENOMIC DNA]</scope>
    <source>
        <strain evidence="1 2">DSM 43634</strain>
    </source>
</reference>
<dbReference type="RefSeq" id="WP_071809716.1">
    <property type="nucleotide sequence ID" value="NZ_MEIA01000541.1"/>
</dbReference>
<keyword evidence="2" id="KW-1185">Reference proteome</keyword>
<dbReference type="EMBL" id="MEIA01000541">
    <property type="protein sequence ID" value="OJF09882.1"/>
    <property type="molecule type" value="Genomic_DNA"/>
</dbReference>
<accession>A0A1K0FXS9</accession>
<evidence type="ECO:0000313" key="1">
    <source>
        <dbReference type="EMBL" id="OJF09882.1"/>
    </source>
</evidence>
<organism evidence="1 2">
    <name type="scientific">Couchioplanes caeruleus subsp. caeruleus</name>
    <dbReference type="NCBI Taxonomy" id="56427"/>
    <lineage>
        <taxon>Bacteria</taxon>
        <taxon>Bacillati</taxon>
        <taxon>Actinomycetota</taxon>
        <taxon>Actinomycetes</taxon>
        <taxon>Micromonosporales</taxon>
        <taxon>Micromonosporaceae</taxon>
        <taxon>Couchioplanes</taxon>
    </lineage>
</organism>
<evidence type="ECO:0000313" key="2">
    <source>
        <dbReference type="Proteomes" id="UP000182486"/>
    </source>
</evidence>
<gene>
    <name evidence="1" type="ORF">BG844_35065</name>
</gene>
<sequence>MDVYVWLPRPDAGLLHQFIERYVNREDPGDDRLAAFSRVYVENAASDDDRAALADLRRGDALGDGFSLYVKARTHYGAILTITREGAAVLGLSIDDPDGSAHVQLQARALIEHLRAEFASPAGCAGVELAPPHSRQEWEDDGLVQIRVGQLHQKAP</sequence>
<protein>
    <submittedName>
        <fullName evidence="1">Uncharacterized protein</fullName>
    </submittedName>
</protein>
<name>A0A1K0FXS9_9ACTN</name>
<comment type="caution">
    <text evidence="1">The sequence shown here is derived from an EMBL/GenBank/DDBJ whole genome shotgun (WGS) entry which is preliminary data.</text>
</comment>